<comment type="caution">
    <text evidence="9">The sequence shown here is derived from an EMBL/GenBank/DDBJ whole genome shotgun (WGS) entry which is preliminary data.</text>
</comment>
<gene>
    <name evidence="7" type="primary">potA</name>
    <name evidence="9" type="ORF">Q8A70_13810</name>
</gene>
<reference evidence="10" key="1">
    <citation type="submission" date="2023-08" db="EMBL/GenBank/DDBJ databases">
        <title>Rhodospirillaceae gen. nov., a novel taxon isolated from the Yangtze River Yuezi River estuary sludge.</title>
        <authorList>
            <person name="Ruan L."/>
        </authorList>
    </citation>
    <scope>NUCLEOTIDE SEQUENCE [LARGE SCALE GENOMIC DNA]</scope>
    <source>
        <strain evidence="10">R-7</strain>
    </source>
</reference>
<keyword evidence="3 7" id="KW-0547">Nucleotide-binding</keyword>
<dbReference type="NCBIfam" id="TIGR01187">
    <property type="entry name" value="potA"/>
    <property type="match status" value="1"/>
</dbReference>
<proteinExistence type="inferred from homology"/>
<dbReference type="PROSITE" id="PS50893">
    <property type="entry name" value="ABC_TRANSPORTER_2"/>
    <property type="match status" value="1"/>
</dbReference>
<dbReference type="Gene3D" id="2.40.50.100">
    <property type="match status" value="1"/>
</dbReference>
<dbReference type="EMBL" id="JAUYVI010000004">
    <property type="protein sequence ID" value="MDQ7248755.1"/>
    <property type="molecule type" value="Genomic_DNA"/>
</dbReference>
<comment type="function">
    <text evidence="7">Part of the ABC transporter complex PotABCD involved in spermidine/putrescine import. Responsible for energy coupling to the transport system.</text>
</comment>
<evidence type="ECO:0000256" key="7">
    <source>
        <dbReference type="RuleBase" id="RU364083"/>
    </source>
</evidence>
<evidence type="ECO:0000256" key="6">
    <source>
        <dbReference type="ARBA" id="ARBA00023136"/>
    </source>
</evidence>
<dbReference type="Gene3D" id="3.40.50.300">
    <property type="entry name" value="P-loop containing nucleotide triphosphate hydrolases"/>
    <property type="match status" value="1"/>
</dbReference>
<dbReference type="InterPro" id="IPR005893">
    <property type="entry name" value="PotA-like"/>
</dbReference>
<name>A0ABU0YM08_9PROT</name>
<dbReference type="Pfam" id="PF08402">
    <property type="entry name" value="TOBE_2"/>
    <property type="match status" value="1"/>
</dbReference>
<evidence type="ECO:0000256" key="2">
    <source>
        <dbReference type="ARBA" id="ARBA00022475"/>
    </source>
</evidence>
<dbReference type="EC" id="7.6.2.11" evidence="7"/>
<keyword evidence="5 7" id="KW-1278">Translocase</keyword>
<keyword evidence="10" id="KW-1185">Reference proteome</keyword>
<dbReference type="InterPro" id="IPR013611">
    <property type="entry name" value="Transp-assoc_OB_typ2"/>
</dbReference>
<dbReference type="PANTHER" id="PTHR42781">
    <property type="entry name" value="SPERMIDINE/PUTRESCINE IMPORT ATP-BINDING PROTEIN POTA"/>
    <property type="match status" value="1"/>
</dbReference>
<comment type="catalytic activity">
    <reaction evidence="7">
        <text>ATP + H2O + polyamine-[polyamine-binding protein]Side 1 = ADP + phosphate + polyamineSide 2 + [polyamine-binding protein]Side 1.</text>
        <dbReference type="EC" id="7.6.2.11"/>
    </reaction>
</comment>
<dbReference type="InterPro" id="IPR050093">
    <property type="entry name" value="ABC_SmlMolc_Importer"/>
</dbReference>
<dbReference type="InterPro" id="IPR017871">
    <property type="entry name" value="ABC_transporter-like_CS"/>
</dbReference>
<dbReference type="Pfam" id="PF00005">
    <property type="entry name" value="ABC_tran"/>
    <property type="match status" value="1"/>
</dbReference>
<dbReference type="PANTHER" id="PTHR42781:SF4">
    <property type="entry name" value="SPERMIDINE_PUTRESCINE IMPORT ATP-BINDING PROTEIN POTA"/>
    <property type="match status" value="1"/>
</dbReference>
<dbReference type="RefSeq" id="WP_379956238.1">
    <property type="nucleotide sequence ID" value="NZ_JAUYVI010000004.1"/>
</dbReference>
<dbReference type="SUPFAM" id="SSF50331">
    <property type="entry name" value="MOP-like"/>
    <property type="match status" value="1"/>
</dbReference>
<organism evidence="9 10">
    <name type="scientific">Dongia sedimenti</name>
    <dbReference type="NCBI Taxonomy" id="3064282"/>
    <lineage>
        <taxon>Bacteria</taxon>
        <taxon>Pseudomonadati</taxon>
        <taxon>Pseudomonadota</taxon>
        <taxon>Alphaproteobacteria</taxon>
        <taxon>Rhodospirillales</taxon>
        <taxon>Dongiaceae</taxon>
        <taxon>Dongia</taxon>
    </lineage>
</organism>
<keyword evidence="1 7" id="KW-0813">Transport</keyword>
<evidence type="ECO:0000313" key="9">
    <source>
        <dbReference type="EMBL" id="MDQ7248755.1"/>
    </source>
</evidence>
<evidence type="ECO:0000313" key="10">
    <source>
        <dbReference type="Proteomes" id="UP001230156"/>
    </source>
</evidence>
<evidence type="ECO:0000259" key="8">
    <source>
        <dbReference type="PROSITE" id="PS50893"/>
    </source>
</evidence>
<dbReference type="InterPro" id="IPR008995">
    <property type="entry name" value="Mo/tungstate-bd_C_term_dom"/>
</dbReference>
<protein>
    <recommendedName>
        <fullName evidence="7">Spermidine/putrescine import ATP-binding protein PotA</fullName>
        <ecNumber evidence="7">7.6.2.11</ecNumber>
    </recommendedName>
</protein>
<keyword evidence="6 7" id="KW-0472">Membrane</keyword>
<accession>A0ABU0YM08</accession>
<keyword evidence="4 7" id="KW-0067">ATP-binding</keyword>
<dbReference type="InterPro" id="IPR003593">
    <property type="entry name" value="AAA+_ATPase"/>
</dbReference>
<comment type="similarity">
    <text evidence="7">Belongs to the ABC transporter superfamily. Spermidine/putrescine importer (TC 3.A.1.11.1) family.</text>
</comment>
<evidence type="ECO:0000256" key="4">
    <source>
        <dbReference type="ARBA" id="ARBA00022840"/>
    </source>
</evidence>
<evidence type="ECO:0000256" key="1">
    <source>
        <dbReference type="ARBA" id="ARBA00022448"/>
    </source>
</evidence>
<evidence type="ECO:0000256" key="5">
    <source>
        <dbReference type="ARBA" id="ARBA00022967"/>
    </source>
</evidence>
<feature type="domain" description="ABC transporter" evidence="8">
    <location>
        <begin position="5"/>
        <end position="235"/>
    </location>
</feature>
<keyword evidence="2 7" id="KW-1003">Cell membrane</keyword>
<dbReference type="PROSITE" id="PS00211">
    <property type="entry name" value="ABC_TRANSPORTER_1"/>
    <property type="match status" value="1"/>
</dbReference>
<dbReference type="SMART" id="SM00382">
    <property type="entry name" value="AAA"/>
    <property type="match status" value="1"/>
</dbReference>
<comment type="subunit">
    <text evidence="7">The complex is composed of two ATP-binding proteins (PotA), two transmembrane proteins (PotB and PotC) and a solute-binding protein (PotD).</text>
</comment>
<dbReference type="GO" id="GO:0005524">
    <property type="term" value="F:ATP binding"/>
    <property type="evidence" value="ECO:0007669"/>
    <property type="project" value="UniProtKB-KW"/>
</dbReference>
<dbReference type="InterPro" id="IPR003439">
    <property type="entry name" value="ABC_transporter-like_ATP-bd"/>
</dbReference>
<dbReference type="InterPro" id="IPR027417">
    <property type="entry name" value="P-loop_NTPase"/>
</dbReference>
<dbReference type="SUPFAM" id="SSF52540">
    <property type="entry name" value="P-loop containing nucleoside triphosphate hydrolases"/>
    <property type="match status" value="1"/>
</dbReference>
<dbReference type="Proteomes" id="UP001230156">
    <property type="component" value="Unassembled WGS sequence"/>
</dbReference>
<evidence type="ECO:0000256" key="3">
    <source>
        <dbReference type="ARBA" id="ARBA00022741"/>
    </source>
</evidence>
<sequence>MSALLEIAGVAKSFGTIRAVDGIDLAVAPNEFFALLGPSGCGKTTLLRLIAGFEHPDRGTIRLDGADITATPPNKRPINLMFQSYALFPHMTVFANVAYGLEMEGLRGAALKARVEQALGLVQLSDQASRKPHQLSGGQKQRVALARALVKRPKLLLLDEPLGALDKKLREKMQIELKRLQQETGIAFLVVTHDQEEALTMADRIALLDHGKVAQLGRPRDLYERPESRFVADFVGQMNFFEGHRRGSGFAVAGLGLLPAQDLDAVPEGTAASLAVRPERVVLSDTAQPGAFAAEVVGSAYMGQDLVVHLALAGSGLPLVARLPASHRLAADIERGRQVHCSWAAEHARLLVK</sequence>